<proteinExistence type="predicted"/>
<dbReference type="PATRIC" id="fig|547559.17.peg.3111"/>
<dbReference type="OrthoDB" id="169463at2157"/>
<evidence type="ECO:0000313" key="1">
    <source>
        <dbReference type="EMBL" id="ADD04248.1"/>
    </source>
</evidence>
<protein>
    <submittedName>
        <fullName evidence="1">Beta-lactamase domain protein</fullName>
    </submittedName>
</protein>
<dbReference type="Proteomes" id="UP000001879">
    <property type="component" value="Chromosome"/>
</dbReference>
<dbReference type="Proteomes" id="UP000011543">
    <property type="component" value="Unassembled WGS sequence"/>
</dbReference>
<gene>
    <name evidence="1" type="ordered locus">Nmag_0663</name>
    <name evidence="2" type="ORF">C500_15860</name>
</gene>
<reference evidence="1" key="4">
    <citation type="submission" date="2016-09" db="EMBL/GenBank/DDBJ databases">
        <authorList>
            <person name="Pfeiffer F."/>
        </authorList>
    </citation>
    <scope>NUCLEOTIDE SEQUENCE</scope>
    <source>
        <strain evidence="1">ATCC 43099</strain>
    </source>
</reference>
<dbReference type="RefSeq" id="WP_004216406.1">
    <property type="nucleotide sequence ID" value="NC_013922.1"/>
</dbReference>
<dbReference type="GeneID" id="8823490"/>
<dbReference type="STRING" id="547559.Nmag_0663"/>
<dbReference type="EMBL" id="AOHS01000051">
    <property type="protein sequence ID" value="ELY26651.1"/>
    <property type="molecule type" value="Genomic_DNA"/>
</dbReference>
<organism evidence="1 3">
    <name type="scientific">Natrialba magadii (strain ATCC 43099 / DSM 3394 / CCM 3739 / CIP 104546 / IAM 13178 / JCM 8861 / NBRC 102185 / NCIMB 2190 / MS3)</name>
    <name type="common">Natronobacterium magadii</name>
    <dbReference type="NCBI Taxonomy" id="547559"/>
    <lineage>
        <taxon>Archaea</taxon>
        <taxon>Methanobacteriati</taxon>
        <taxon>Methanobacteriota</taxon>
        <taxon>Stenosarchaea group</taxon>
        <taxon>Halobacteria</taxon>
        <taxon>Halobacteriales</taxon>
        <taxon>Natrialbaceae</taxon>
        <taxon>Natrialba</taxon>
    </lineage>
</organism>
<dbReference type="AlphaFoldDB" id="D3SZB4"/>
<evidence type="ECO:0000313" key="3">
    <source>
        <dbReference type="Proteomes" id="UP000001879"/>
    </source>
</evidence>
<evidence type="ECO:0000313" key="4">
    <source>
        <dbReference type="Proteomes" id="UP000011543"/>
    </source>
</evidence>
<reference evidence="2 4" key="3">
    <citation type="journal article" date="2014" name="PLoS Genet.">
        <title>Phylogenetically driven sequencing of extremely halophilic archaea reveals strategies for static and dynamic osmo-response.</title>
        <authorList>
            <person name="Becker E.A."/>
            <person name="Seitzer P.M."/>
            <person name="Tritt A."/>
            <person name="Larsen D."/>
            <person name="Krusor M."/>
            <person name="Yao A.I."/>
            <person name="Wu D."/>
            <person name="Madern D."/>
            <person name="Eisen J.A."/>
            <person name="Darling A.E."/>
            <person name="Facciotti M.T."/>
        </authorList>
    </citation>
    <scope>NUCLEOTIDE SEQUENCE [LARGE SCALE GENOMIC DNA]</scope>
    <source>
        <strain evidence="4">ATCC 43099 / DSM 3394 / CCM 3739 / CIP 104546 / IAM 13178 / JCM 8861 / NBRC 102185 / NCIMB 2190 / MS3</strain>
        <strain evidence="2">MS-3</strain>
    </source>
</reference>
<dbReference type="HOGENOM" id="CLU_080903_0_0_2"/>
<dbReference type="PaxDb" id="547559-Nmag_0663"/>
<accession>D3SZB4</accession>
<name>D3SZB4_NATMM</name>
<reference evidence="1 3" key="2">
    <citation type="journal article" date="2012" name="BMC Genomics">
        <title>A comparative genomics perspective on the genetic content of the alkaliphilic haloarchaeon Natrialba magadii ATCC 43099T.</title>
        <authorList>
            <person name="Siddaramappa S."/>
            <person name="Challacombe J.F."/>
            <person name="Decastro R.E."/>
            <person name="Pfeiffer F."/>
            <person name="Sastre D.E."/>
            <person name="Gimenez M.I."/>
            <person name="Paggi R.A."/>
            <person name="Detter J.C."/>
            <person name="Davenport K.W."/>
            <person name="Goodwin L.A."/>
            <person name="Kyrpides N."/>
            <person name="Tapia R."/>
            <person name="Pitluck S."/>
            <person name="Lucas S."/>
            <person name="Woyke T."/>
            <person name="Maupin-Furlow J.A."/>
        </authorList>
    </citation>
    <scope>NUCLEOTIDE SEQUENCE [LARGE SCALE GENOMIC DNA]</scope>
    <source>
        <strain evidence="1">ATCC 43099</strain>
        <strain evidence="3">ATCC 43099 / DSM 3394 / CCM 3739 / CIP 104546 / IAM 13178 / JCM 8861 / NBRC 102185 / NCIMB 2190 / MS3</strain>
    </source>
</reference>
<dbReference type="InterPro" id="IPR036866">
    <property type="entry name" value="RibonucZ/Hydroxyglut_hydro"/>
</dbReference>
<evidence type="ECO:0000313" key="2">
    <source>
        <dbReference type="EMBL" id="ELY26651.1"/>
    </source>
</evidence>
<sequence length="235" mass="26370">MAYERQAASGFREIDRWEDGVGWLAHPDELGQRASHAVVGEAGVWLLDPLWAPGVDDLIDDLSEEHDTAVAGVAICSCWHTRDAEQFARRYDVPITIPEWMGRVDDRTTAPIERYADSFDPAVEVVRRQPIPLWDEAILYWDNHQTLYTPESIGTAAPYLVDDERLGLELFFRLDPPHSLREYEPDRVIVGHGAGVLDDATRALEYALAGARRRFPRAVLENGPGTARSLVGALR</sequence>
<dbReference type="KEGG" id="nmg:Nmag_0663"/>
<dbReference type="Gene3D" id="3.60.15.10">
    <property type="entry name" value="Ribonuclease Z/Hydroxyacylglutathione hydrolase-like"/>
    <property type="match status" value="1"/>
</dbReference>
<dbReference type="EMBL" id="CP001932">
    <property type="protein sequence ID" value="ADD04248.1"/>
    <property type="molecule type" value="Genomic_DNA"/>
</dbReference>
<reference evidence="3" key="1">
    <citation type="submission" date="2010-02" db="EMBL/GenBank/DDBJ databases">
        <title>Complete sequence of chromosome of Natrialba magadii ATCC 43099.</title>
        <authorList>
            <consortium name="US DOE Joint Genome Institute"/>
            <person name="Lucas S."/>
            <person name="Copeland A."/>
            <person name="Lapidus A."/>
            <person name="Cheng J.-F."/>
            <person name="Bruce D."/>
            <person name="Goodwin L."/>
            <person name="Pitluck S."/>
            <person name="Davenport K."/>
            <person name="Saunders E."/>
            <person name="Detter J.C."/>
            <person name="Han C."/>
            <person name="Tapia R."/>
            <person name="Land M."/>
            <person name="Hauser L."/>
            <person name="Kyrpides N."/>
            <person name="Mikhailova N."/>
            <person name="De Castro R.E."/>
            <person name="Maupin-Furlow J.A."/>
            <person name="Woyke T."/>
        </authorList>
    </citation>
    <scope>NUCLEOTIDE SEQUENCE [LARGE SCALE GENOMIC DNA]</scope>
    <source>
        <strain evidence="3">ATCC 43099 / DSM 3394 / CCM 3739 / CIP 104546 / IAM 13178 / JCM 8861 / NBRC 102185 / NCIMB 2190 / MS3</strain>
    </source>
</reference>
<keyword evidence="3" id="KW-1185">Reference proteome</keyword>
<dbReference type="eggNOG" id="arCOG04567">
    <property type="taxonomic scope" value="Archaea"/>
</dbReference>